<evidence type="ECO:0008006" key="5">
    <source>
        <dbReference type="Google" id="ProtNLM"/>
    </source>
</evidence>
<dbReference type="PATRIC" id="fig|49547.3.peg.1773"/>
<organism evidence="3 4">
    <name type="scientific">Methanobrevibacter curvatus</name>
    <dbReference type="NCBI Taxonomy" id="49547"/>
    <lineage>
        <taxon>Archaea</taxon>
        <taxon>Methanobacteriati</taxon>
        <taxon>Methanobacteriota</taxon>
        <taxon>Methanomada group</taxon>
        <taxon>Methanobacteria</taxon>
        <taxon>Methanobacteriales</taxon>
        <taxon>Methanobacteriaceae</taxon>
        <taxon>Methanobrevibacter</taxon>
    </lineage>
</organism>
<sequence length="149" mass="16602">MNNKKIILFIIFILLLISGIAVFNFIEDGNSNGTVSNDNTNTKNSSTNNTNLTETANNTKISSSINNTNDYAKNNKKYDNKKYTHLTQKEAIEKAKNGVDPLSQLGKKAYYKKGFWKIPIYDEKTGEKMGYVTVSDKTGDVVGSVSHSY</sequence>
<accession>A0A162FC35</accession>
<evidence type="ECO:0000313" key="3">
    <source>
        <dbReference type="EMBL" id="KZX10815.1"/>
    </source>
</evidence>
<feature type="transmembrane region" description="Helical" evidence="2">
    <location>
        <begin position="6"/>
        <end position="26"/>
    </location>
</feature>
<reference evidence="3 4" key="1">
    <citation type="submission" date="2016-04" db="EMBL/GenBank/DDBJ databases">
        <title>Genome sequence of Methanobrevibacter curvatus DSM 11111.</title>
        <authorList>
            <person name="Poehlein A."/>
            <person name="Seedorf H."/>
            <person name="Daniel R."/>
        </authorList>
    </citation>
    <scope>NUCLEOTIDE SEQUENCE [LARGE SCALE GENOMIC DNA]</scope>
    <source>
        <strain evidence="3 4">DSM 11111</strain>
    </source>
</reference>
<dbReference type="RefSeq" id="WP_067092452.1">
    <property type="nucleotide sequence ID" value="NZ_LWMV01000202.1"/>
</dbReference>
<proteinExistence type="predicted"/>
<dbReference type="AlphaFoldDB" id="A0A162FC35"/>
<gene>
    <name evidence="3" type="ORF">MBCUR_16650</name>
</gene>
<evidence type="ECO:0000313" key="4">
    <source>
        <dbReference type="Proteomes" id="UP000077245"/>
    </source>
</evidence>
<dbReference type="EMBL" id="LWMV01000202">
    <property type="protein sequence ID" value="KZX10815.1"/>
    <property type="molecule type" value="Genomic_DNA"/>
</dbReference>
<name>A0A162FC35_9EURY</name>
<evidence type="ECO:0000256" key="2">
    <source>
        <dbReference type="SAM" id="Phobius"/>
    </source>
</evidence>
<protein>
    <recommendedName>
        <fullName evidence="5">PepSY domain-containing protein</fullName>
    </recommendedName>
</protein>
<keyword evidence="2" id="KW-1133">Transmembrane helix</keyword>
<keyword evidence="4" id="KW-1185">Reference proteome</keyword>
<comment type="caution">
    <text evidence="3">The sequence shown here is derived from an EMBL/GenBank/DDBJ whole genome shotgun (WGS) entry which is preliminary data.</text>
</comment>
<keyword evidence="2" id="KW-0812">Transmembrane</keyword>
<feature type="compositionally biased region" description="Low complexity" evidence="1">
    <location>
        <begin position="34"/>
        <end position="72"/>
    </location>
</feature>
<keyword evidence="2" id="KW-0472">Membrane</keyword>
<evidence type="ECO:0000256" key="1">
    <source>
        <dbReference type="SAM" id="MobiDB-lite"/>
    </source>
</evidence>
<dbReference type="Proteomes" id="UP000077245">
    <property type="component" value="Unassembled WGS sequence"/>
</dbReference>
<feature type="region of interest" description="Disordered" evidence="1">
    <location>
        <begin position="33"/>
        <end position="76"/>
    </location>
</feature>